<dbReference type="Pfam" id="PF09402">
    <property type="entry name" value="MSC"/>
    <property type="match status" value="1"/>
</dbReference>
<keyword evidence="5" id="KW-0539">Nucleus</keyword>
<protein>
    <submittedName>
        <fullName evidence="7">Man1-Src1p-C-terminal domain-containing protein</fullName>
    </submittedName>
</protein>
<dbReference type="Proteomes" id="UP000325434">
    <property type="component" value="Unassembled WGS sequence"/>
</dbReference>
<dbReference type="GO" id="GO:0071763">
    <property type="term" value="P:nuclear membrane organization"/>
    <property type="evidence" value="ECO:0007669"/>
    <property type="project" value="TreeGrafter"/>
</dbReference>
<dbReference type="GO" id="GO:0003682">
    <property type="term" value="F:chromatin binding"/>
    <property type="evidence" value="ECO:0007669"/>
    <property type="project" value="InterPro"/>
</dbReference>
<dbReference type="PANTHER" id="PTHR47808:SF2">
    <property type="entry name" value="LEM DOMAIN-CONTAINING PROTEIN 2"/>
    <property type="match status" value="1"/>
</dbReference>
<dbReference type="GO" id="GO:0034399">
    <property type="term" value="C:nuclear periphery"/>
    <property type="evidence" value="ECO:0007669"/>
    <property type="project" value="TreeGrafter"/>
</dbReference>
<dbReference type="GO" id="GO:0005783">
    <property type="term" value="C:endoplasmic reticulum"/>
    <property type="evidence" value="ECO:0007669"/>
    <property type="project" value="TreeGrafter"/>
</dbReference>
<reference evidence="7" key="1">
    <citation type="submission" date="2019-04" db="EMBL/GenBank/DDBJ databases">
        <title>Friends and foes A comparative genomics study of 23 Aspergillus species from section Flavi.</title>
        <authorList>
            <consortium name="DOE Joint Genome Institute"/>
            <person name="Kjaerbolling I."/>
            <person name="Vesth T."/>
            <person name="Frisvad J.C."/>
            <person name="Nybo J.L."/>
            <person name="Theobald S."/>
            <person name="Kildgaard S."/>
            <person name="Isbrandt T."/>
            <person name="Kuo A."/>
            <person name="Sato A."/>
            <person name="Lyhne E.K."/>
            <person name="Kogle M.E."/>
            <person name="Wiebenga A."/>
            <person name="Kun R.S."/>
            <person name="Lubbers R.J."/>
            <person name="Makela M.R."/>
            <person name="Barry K."/>
            <person name="Chovatia M."/>
            <person name="Clum A."/>
            <person name="Daum C."/>
            <person name="Haridas S."/>
            <person name="He G."/>
            <person name="LaButti K."/>
            <person name="Lipzen A."/>
            <person name="Mondo S."/>
            <person name="Riley R."/>
            <person name="Salamov A."/>
            <person name="Simmons B.A."/>
            <person name="Magnuson J.K."/>
            <person name="Henrissat B."/>
            <person name="Mortensen U.H."/>
            <person name="Larsen T.O."/>
            <person name="Devries R.P."/>
            <person name="Grigoriev I.V."/>
            <person name="Machida M."/>
            <person name="Baker S.E."/>
            <person name="Andersen M.R."/>
        </authorList>
    </citation>
    <scope>NUCLEOTIDE SEQUENCE [LARGE SCALE GENOMIC DNA]</scope>
    <source>
        <strain evidence="7">CBS 121.62</strain>
    </source>
</reference>
<evidence type="ECO:0000313" key="7">
    <source>
        <dbReference type="EMBL" id="KAB8239929.1"/>
    </source>
</evidence>
<keyword evidence="2" id="KW-0812">Transmembrane</keyword>
<proteinExistence type="predicted"/>
<accession>A0A5N6GFG3</accession>
<evidence type="ECO:0000256" key="3">
    <source>
        <dbReference type="ARBA" id="ARBA00022989"/>
    </source>
</evidence>
<dbReference type="InterPro" id="IPR044780">
    <property type="entry name" value="Heh2/Src1"/>
</dbReference>
<dbReference type="GO" id="GO:0005637">
    <property type="term" value="C:nuclear inner membrane"/>
    <property type="evidence" value="ECO:0007669"/>
    <property type="project" value="InterPro"/>
</dbReference>
<feature type="domain" description="Man1/Src1-like C-terminal" evidence="6">
    <location>
        <begin position="4"/>
        <end position="133"/>
    </location>
</feature>
<gene>
    <name evidence="7" type="ORF">BDV35DRAFT_375080</name>
</gene>
<dbReference type="InterPro" id="IPR018996">
    <property type="entry name" value="Man1/Src1-like_C"/>
</dbReference>
<evidence type="ECO:0000256" key="5">
    <source>
        <dbReference type="ARBA" id="ARBA00023242"/>
    </source>
</evidence>
<evidence type="ECO:0000259" key="6">
    <source>
        <dbReference type="Pfam" id="PF09402"/>
    </source>
</evidence>
<evidence type="ECO:0000256" key="2">
    <source>
        <dbReference type="ARBA" id="ARBA00022692"/>
    </source>
</evidence>
<keyword evidence="4" id="KW-0472">Membrane</keyword>
<keyword evidence="3" id="KW-1133">Transmembrane helix</keyword>
<dbReference type="PANTHER" id="PTHR47808">
    <property type="entry name" value="INNER NUCLEAR MEMBRANE PROTEIN HEH2-RELATED"/>
    <property type="match status" value="1"/>
</dbReference>
<name>A0A5N6GFG3_ASPFL</name>
<comment type="subcellular location">
    <subcellularLocation>
        <location evidence="1">Nucleus membrane</location>
    </subcellularLocation>
</comment>
<organism evidence="7">
    <name type="scientific">Aspergillus flavus</name>
    <dbReference type="NCBI Taxonomy" id="5059"/>
    <lineage>
        <taxon>Eukaryota</taxon>
        <taxon>Fungi</taxon>
        <taxon>Dikarya</taxon>
        <taxon>Ascomycota</taxon>
        <taxon>Pezizomycotina</taxon>
        <taxon>Eurotiomycetes</taxon>
        <taxon>Eurotiomycetidae</taxon>
        <taxon>Eurotiales</taxon>
        <taxon>Aspergillaceae</taxon>
        <taxon>Aspergillus</taxon>
        <taxon>Aspergillus subgen. Circumdati</taxon>
    </lineage>
</organism>
<evidence type="ECO:0000256" key="4">
    <source>
        <dbReference type="ARBA" id="ARBA00023136"/>
    </source>
</evidence>
<dbReference type="EMBL" id="ML734843">
    <property type="protein sequence ID" value="KAB8239929.1"/>
    <property type="molecule type" value="Genomic_DNA"/>
</dbReference>
<dbReference type="AlphaFoldDB" id="A0A5N6GFG3"/>
<sequence>MNVRCARCPEHATCNSSMTVTCEDGFMLKPHLLSLNGYPLPQCEPAPERARQIDITLTEVVKIIRQQVTKAWRERSIERAADSRSVQFKEADVKNEVKQKIKPVAEVDFNTVWDEALRKGEAKGKVIRDSASKSLALISPPTRLVIAELVQRILSFVFRL</sequence>
<evidence type="ECO:0000256" key="1">
    <source>
        <dbReference type="ARBA" id="ARBA00004126"/>
    </source>
</evidence>